<dbReference type="InterPro" id="IPR002204">
    <property type="entry name" value="3-OH-isobutyrate_DH-rel_CS"/>
</dbReference>
<dbReference type="Proteomes" id="UP000325797">
    <property type="component" value="Chromosome"/>
</dbReference>
<proteinExistence type="predicted"/>
<dbReference type="PANTHER" id="PTHR22981">
    <property type="entry name" value="3-HYDROXYISOBUTYRATE DEHYDROGENASE-RELATED"/>
    <property type="match status" value="1"/>
</dbReference>
<feature type="domain" description="3-hydroxyisobutyrate dehydrogenase-like NAD-binding" evidence="5">
    <location>
        <begin position="165"/>
        <end position="285"/>
    </location>
</feature>
<dbReference type="GO" id="GO:0050661">
    <property type="term" value="F:NADP binding"/>
    <property type="evidence" value="ECO:0007669"/>
    <property type="project" value="InterPro"/>
</dbReference>
<dbReference type="GO" id="GO:0016054">
    <property type="term" value="P:organic acid catabolic process"/>
    <property type="evidence" value="ECO:0007669"/>
    <property type="project" value="UniProtKB-ARBA"/>
</dbReference>
<dbReference type="InterPro" id="IPR006115">
    <property type="entry name" value="6PGDH_NADP-bd"/>
</dbReference>
<keyword evidence="7" id="KW-1185">Reference proteome</keyword>
<keyword evidence="1" id="KW-0560">Oxidoreductase</keyword>
<gene>
    <name evidence="6" type="ORF">FRZ61_45740</name>
</gene>
<feature type="domain" description="6-phosphogluconate dehydrogenase NADP-binding" evidence="4">
    <location>
        <begin position="3"/>
        <end position="162"/>
    </location>
</feature>
<dbReference type="GO" id="GO:0051287">
    <property type="term" value="F:NAD binding"/>
    <property type="evidence" value="ECO:0007669"/>
    <property type="project" value="InterPro"/>
</dbReference>
<dbReference type="EMBL" id="CP042582">
    <property type="protein sequence ID" value="QEX24633.1"/>
    <property type="molecule type" value="Genomic_DNA"/>
</dbReference>
<dbReference type="SUPFAM" id="SSF51735">
    <property type="entry name" value="NAD(P)-binding Rossmann-fold domains"/>
    <property type="match status" value="1"/>
</dbReference>
<dbReference type="PANTHER" id="PTHR22981:SF7">
    <property type="entry name" value="3-HYDROXYISOBUTYRATE DEHYDROGENASE, MITOCHONDRIAL"/>
    <property type="match status" value="1"/>
</dbReference>
<evidence type="ECO:0000259" key="4">
    <source>
        <dbReference type="Pfam" id="PF03446"/>
    </source>
</evidence>
<dbReference type="Gene3D" id="3.40.50.720">
    <property type="entry name" value="NAD(P)-binding Rossmann-like Domain"/>
    <property type="match status" value="1"/>
</dbReference>
<dbReference type="InterPro" id="IPR029154">
    <property type="entry name" value="HIBADH-like_NADP-bd"/>
</dbReference>
<organism evidence="6 7">
    <name type="scientific">Hypericibacter adhaerens</name>
    <dbReference type="NCBI Taxonomy" id="2602016"/>
    <lineage>
        <taxon>Bacteria</taxon>
        <taxon>Pseudomonadati</taxon>
        <taxon>Pseudomonadota</taxon>
        <taxon>Alphaproteobacteria</taxon>
        <taxon>Rhodospirillales</taxon>
        <taxon>Dongiaceae</taxon>
        <taxon>Hypericibacter</taxon>
    </lineage>
</organism>
<dbReference type="GO" id="GO:0016616">
    <property type="term" value="F:oxidoreductase activity, acting on the CH-OH group of donors, NAD or NADP as acceptor"/>
    <property type="evidence" value="ECO:0007669"/>
    <property type="project" value="TreeGrafter"/>
</dbReference>
<dbReference type="Pfam" id="PF03446">
    <property type="entry name" value="NAD_binding_2"/>
    <property type="match status" value="1"/>
</dbReference>
<dbReference type="InterPro" id="IPR008927">
    <property type="entry name" value="6-PGluconate_DH-like_C_sf"/>
</dbReference>
<keyword evidence="2" id="KW-0520">NAD</keyword>
<evidence type="ECO:0000256" key="2">
    <source>
        <dbReference type="ARBA" id="ARBA00023027"/>
    </source>
</evidence>
<dbReference type="SUPFAM" id="SSF48179">
    <property type="entry name" value="6-phosphogluconate dehydrogenase C-terminal domain-like"/>
    <property type="match status" value="1"/>
</dbReference>
<feature type="active site" evidence="3">
    <location>
        <position position="171"/>
    </location>
</feature>
<dbReference type="OrthoDB" id="9812907at2"/>
<dbReference type="KEGG" id="hadh:FRZ61_45740"/>
<evidence type="ECO:0000259" key="5">
    <source>
        <dbReference type="Pfam" id="PF14833"/>
    </source>
</evidence>
<dbReference type="Gene3D" id="1.10.1040.10">
    <property type="entry name" value="N-(1-d-carboxylethyl)-l-norvaline Dehydrogenase, domain 2"/>
    <property type="match status" value="1"/>
</dbReference>
<evidence type="ECO:0000256" key="3">
    <source>
        <dbReference type="PIRSR" id="PIRSR000103-1"/>
    </source>
</evidence>
<evidence type="ECO:0000313" key="7">
    <source>
        <dbReference type="Proteomes" id="UP000325797"/>
    </source>
</evidence>
<name>A0A5J6N769_9PROT</name>
<accession>A0A5J6N769</accession>
<protein>
    <submittedName>
        <fullName evidence="6">3-sulfolactaldehyde reductase</fullName>
    </submittedName>
</protein>
<dbReference type="Pfam" id="PF14833">
    <property type="entry name" value="NAD_binding_11"/>
    <property type="match status" value="1"/>
</dbReference>
<reference evidence="6 7" key="1">
    <citation type="submission" date="2019-08" db="EMBL/GenBank/DDBJ databases">
        <title>Hyperibacter terrae gen. nov., sp. nov. and Hyperibacter viscosus sp. nov., two new members in the family Rhodospirillaceae isolated from the rhizosphere of Hypericum perforatum.</title>
        <authorList>
            <person name="Noviana Z."/>
        </authorList>
    </citation>
    <scope>NUCLEOTIDE SEQUENCE [LARGE SCALE GENOMIC DNA]</scope>
    <source>
        <strain evidence="6 7">R5959</strain>
    </source>
</reference>
<dbReference type="InterPro" id="IPR036291">
    <property type="entry name" value="NAD(P)-bd_dom_sf"/>
</dbReference>
<dbReference type="InterPro" id="IPR015815">
    <property type="entry name" value="HIBADH-related"/>
</dbReference>
<dbReference type="PROSITE" id="PS00895">
    <property type="entry name" value="3_HYDROXYISOBUT_DH"/>
    <property type="match status" value="1"/>
</dbReference>
<dbReference type="InterPro" id="IPR013328">
    <property type="entry name" value="6PGD_dom2"/>
</dbReference>
<sequence length="298" mass="31205">MERIGFIGLGRMGRPMAGNLVRKGFDLAVHDINPAAVRALQETGARTANGVPGITGGSDVIVTMLPSGTEVEAVLAGPDGVFAHARPGQLVMDMSTIEPRTTDRLAAEAAKRGLAFVDAPVGRLASHADRGESLFMVGGSEADFRRVLPLLQAMGTTIHHCGPVGSGIRTKLVNNLLAVASCQLNAEALALSQRFGLDLAKTLEILHGTTATNGQLKINWPNKVLAGDIAPGFTIDLAHKDLSLILAAAETETMALPMVSAAREAFADARGAGHGANDFSSIVDWFCSLTGTQKPRLR</sequence>
<dbReference type="AlphaFoldDB" id="A0A5J6N769"/>
<evidence type="ECO:0000256" key="1">
    <source>
        <dbReference type="ARBA" id="ARBA00023002"/>
    </source>
</evidence>
<evidence type="ECO:0000313" key="6">
    <source>
        <dbReference type="EMBL" id="QEX24633.1"/>
    </source>
</evidence>
<dbReference type="RefSeq" id="WP_151119894.1">
    <property type="nucleotide sequence ID" value="NZ_CP042582.1"/>
</dbReference>
<dbReference type="PIRSF" id="PIRSF000103">
    <property type="entry name" value="HIBADH"/>
    <property type="match status" value="1"/>
</dbReference>